<name>A0A9Q3BZP8_9BASI</name>
<gene>
    <name evidence="1" type="ORF">O181_013668</name>
</gene>
<dbReference type="AlphaFoldDB" id="A0A9Q3BZP8"/>
<accession>A0A9Q3BZP8</accession>
<sequence length="146" mass="16365">MCQENINHQMCHMSMSLKNKTHIKTSGKFWVITLHGARKQFGMLIFVHEMTSSPPPNDLTPLPCLVSCMNWLLHHCLILSNPQNAYSPAAALNIWVCATPTYPHASSPLLHPQDMPPIVPPLLCAHPSLRFIFSAAYQPYTPILDP</sequence>
<reference evidence="1" key="1">
    <citation type="submission" date="2021-03" db="EMBL/GenBank/DDBJ databases">
        <title>Draft genome sequence of rust myrtle Austropuccinia psidii MF-1, a brazilian biotype.</title>
        <authorList>
            <person name="Quecine M.C."/>
            <person name="Pachon D.M.R."/>
            <person name="Bonatelli M.L."/>
            <person name="Correr F.H."/>
            <person name="Franceschini L.M."/>
            <person name="Leite T.F."/>
            <person name="Margarido G.R.A."/>
            <person name="Almeida C.A."/>
            <person name="Ferrarezi J.A."/>
            <person name="Labate C.A."/>
        </authorList>
    </citation>
    <scope>NUCLEOTIDE SEQUENCE</scope>
    <source>
        <strain evidence="1">MF-1</strain>
    </source>
</reference>
<protein>
    <submittedName>
        <fullName evidence="1">Uncharacterized protein</fullName>
    </submittedName>
</protein>
<organism evidence="1 2">
    <name type="scientific">Austropuccinia psidii MF-1</name>
    <dbReference type="NCBI Taxonomy" id="1389203"/>
    <lineage>
        <taxon>Eukaryota</taxon>
        <taxon>Fungi</taxon>
        <taxon>Dikarya</taxon>
        <taxon>Basidiomycota</taxon>
        <taxon>Pucciniomycotina</taxon>
        <taxon>Pucciniomycetes</taxon>
        <taxon>Pucciniales</taxon>
        <taxon>Sphaerophragmiaceae</taxon>
        <taxon>Austropuccinia</taxon>
    </lineage>
</organism>
<proteinExistence type="predicted"/>
<evidence type="ECO:0000313" key="1">
    <source>
        <dbReference type="EMBL" id="MBW0473953.1"/>
    </source>
</evidence>
<keyword evidence="2" id="KW-1185">Reference proteome</keyword>
<dbReference type="Proteomes" id="UP000765509">
    <property type="component" value="Unassembled WGS sequence"/>
</dbReference>
<comment type="caution">
    <text evidence="1">The sequence shown here is derived from an EMBL/GenBank/DDBJ whole genome shotgun (WGS) entry which is preliminary data.</text>
</comment>
<dbReference type="EMBL" id="AVOT02003592">
    <property type="protein sequence ID" value="MBW0473953.1"/>
    <property type="molecule type" value="Genomic_DNA"/>
</dbReference>
<evidence type="ECO:0000313" key="2">
    <source>
        <dbReference type="Proteomes" id="UP000765509"/>
    </source>
</evidence>